<feature type="signal peptide" evidence="1">
    <location>
        <begin position="1"/>
        <end position="16"/>
    </location>
</feature>
<sequence length="167" mass="18527">MLKLLTFVCLAVACHTKNLDSGEAIYGTYKTVYTSPEATQPIPCTEVVFSKPPADVNINCNCETPPKKEILVHEEVKSSQNMQFNLLVDFVENIEDLEATVANKCTCTPSNRSRTILQRGGGDYLLQYVQGGARTYVLAKEVPKPEELRALINNFPNLRDTKGTILC</sequence>
<dbReference type="EMBL" id="KQ459583">
    <property type="protein sequence ID" value="KPI98586.1"/>
    <property type="molecule type" value="Genomic_DNA"/>
</dbReference>
<reference evidence="2 3" key="1">
    <citation type="journal article" date="2015" name="Nat. Commun.">
        <title>Outbred genome sequencing and CRISPR/Cas9 gene editing in butterflies.</title>
        <authorList>
            <person name="Li X."/>
            <person name="Fan D."/>
            <person name="Zhang W."/>
            <person name="Liu G."/>
            <person name="Zhang L."/>
            <person name="Zhao L."/>
            <person name="Fang X."/>
            <person name="Chen L."/>
            <person name="Dong Y."/>
            <person name="Chen Y."/>
            <person name="Ding Y."/>
            <person name="Zhao R."/>
            <person name="Feng M."/>
            <person name="Zhu Y."/>
            <person name="Feng Y."/>
            <person name="Jiang X."/>
            <person name="Zhu D."/>
            <person name="Xiang H."/>
            <person name="Feng X."/>
            <person name="Li S."/>
            <person name="Wang J."/>
            <person name="Zhang G."/>
            <person name="Kronforst M.R."/>
            <person name="Wang W."/>
        </authorList>
    </citation>
    <scope>NUCLEOTIDE SEQUENCE [LARGE SCALE GENOMIC DNA]</scope>
    <source>
        <strain evidence="2">Ya'a_city_454_Px</strain>
        <tissue evidence="2">Whole body</tissue>
    </source>
</reference>
<dbReference type="Proteomes" id="UP000053268">
    <property type="component" value="Unassembled WGS sequence"/>
</dbReference>
<evidence type="ECO:0000256" key="1">
    <source>
        <dbReference type="SAM" id="SignalP"/>
    </source>
</evidence>
<evidence type="ECO:0000313" key="2">
    <source>
        <dbReference type="EMBL" id="KPI98586.1"/>
    </source>
</evidence>
<feature type="chain" id="PRO_5008263871" evidence="1">
    <location>
        <begin position="17"/>
        <end position="167"/>
    </location>
</feature>
<protein>
    <submittedName>
        <fullName evidence="2">Uncharacterized protein</fullName>
    </submittedName>
</protein>
<proteinExistence type="predicted"/>
<name>A0A194PZ40_PAPXU</name>
<keyword evidence="3" id="KW-1185">Reference proteome</keyword>
<dbReference type="AlphaFoldDB" id="A0A194PZ40"/>
<organism evidence="2 3">
    <name type="scientific">Papilio xuthus</name>
    <name type="common">Asian swallowtail butterfly</name>
    <dbReference type="NCBI Taxonomy" id="66420"/>
    <lineage>
        <taxon>Eukaryota</taxon>
        <taxon>Metazoa</taxon>
        <taxon>Ecdysozoa</taxon>
        <taxon>Arthropoda</taxon>
        <taxon>Hexapoda</taxon>
        <taxon>Insecta</taxon>
        <taxon>Pterygota</taxon>
        <taxon>Neoptera</taxon>
        <taxon>Endopterygota</taxon>
        <taxon>Lepidoptera</taxon>
        <taxon>Glossata</taxon>
        <taxon>Ditrysia</taxon>
        <taxon>Papilionoidea</taxon>
        <taxon>Papilionidae</taxon>
        <taxon>Papilioninae</taxon>
        <taxon>Papilio</taxon>
    </lineage>
</organism>
<accession>A0A194PZ40</accession>
<gene>
    <name evidence="2" type="ORF">RR46_04559</name>
</gene>
<keyword evidence="1" id="KW-0732">Signal</keyword>
<evidence type="ECO:0000313" key="3">
    <source>
        <dbReference type="Proteomes" id="UP000053268"/>
    </source>
</evidence>